<feature type="region of interest" description="Disordered" evidence="1">
    <location>
        <begin position="1"/>
        <end position="27"/>
    </location>
</feature>
<evidence type="ECO:0000313" key="2">
    <source>
        <dbReference type="EMBL" id="GBP76728.1"/>
    </source>
</evidence>
<dbReference type="Proteomes" id="UP000299102">
    <property type="component" value="Unassembled WGS sequence"/>
</dbReference>
<evidence type="ECO:0000313" key="3">
    <source>
        <dbReference type="Proteomes" id="UP000299102"/>
    </source>
</evidence>
<dbReference type="EMBL" id="BGZK01001301">
    <property type="protein sequence ID" value="GBP76728.1"/>
    <property type="molecule type" value="Genomic_DNA"/>
</dbReference>
<name>A0A4C1YKT0_EUMVA</name>
<keyword evidence="3" id="KW-1185">Reference proteome</keyword>
<proteinExistence type="predicted"/>
<comment type="caution">
    <text evidence="2">The sequence shown here is derived from an EMBL/GenBank/DDBJ whole genome shotgun (WGS) entry which is preliminary data.</text>
</comment>
<protein>
    <submittedName>
        <fullName evidence="2">Uncharacterized protein</fullName>
    </submittedName>
</protein>
<accession>A0A4C1YKT0</accession>
<sequence>MFEHFGLENSTKFQEKPENAKLPVSSSDLENPSWTKCILRQPGKAQTGQEFYLPAPLSNPLKLTIVCDTAHQRYVANPDARPVMCFAHQRVVPDLSKIQHVYSARTSISTTPPRRVGLSRRASPEGRLLRETKMLTMALSRFTLADSRCLIYERSKERPRYNIYERPLRNGIVTGKRGG</sequence>
<evidence type="ECO:0000256" key="1">
    <source>
        <dbReference type="SAM" id="MobiDB-lite"/>
    </source>
</evidence>
<dbReference type="AlphaFoldDB" id="A0A4C1YKT0"/>
<organism evidence="2 3">
    <name type="scientific">Eumeta variegata</name>
    <name type="common">Bagworm moth</name>
    <name type="synonym">Eumeta japonica</name>
    <dbReference type="NCBI Taxonomy" id="151549"/>
    <lineage>
        <taxon>Eukaryota</taxon>
        <taxon>Metazoa</taxon>
        <taxon>Ecdysozoa</taxon>
        <taxon>Arthropoda</taxon>
        <taxon>Hexapoda</taxon>
        <taxon>Insecta</taxon>
        <taxon>Pterygota</taxon>
        <taxon>Neoptera</taxon>
        <taxon>Endopterygota</taxon>
        <taxon>Lepidoptera</taxon>
        <taxon>Glossata</taxon>
        <taxon>Ditrysia</taxon>
        <taxon>Tineoidea</taxon>
        <taxon>Psychidae</taxon>
        <taxon>Oiketicinae</taxon>
        <taxon>Eumeta</taxon>
    </lineage>
</organism>
<gene>
    <name evidence="2" type="ORF">EVAR_11835_1</name>
</gene>
<reference evidence="2 3" key="1">
    <citation type="journal article" date="2019" name="Commun. Biol.">
        <title>The bagworm genome reveals a unique fibroin gene that provides high tensile strength.</title>
        <authorList>
            <person name="Kono N."/>
            <person name="Nakamura H."/>
            <person name="Ohtoshi R."/>
            <person name="Tomita M."/>
            <person name="Numata K."/>
            <person name="Arakawa K."/>
        </authorList>
    </citation>
    <scope>NUCLEOTIDE SEQUENCE [LARGE SCALE GENOMIC DNA]</scope>
</reference>